<organism evidence="1">
    <name type="scientific">Enterococcus casseliflavus</name>
    <name type="common">Enterococcus flavescens</name>
    <dbReference type="NCBI Taxonomy" id="37734"/>
    <lineage>
        <taxon>Bacteria</taxon>
        <taxon>Bacillati</taxon>
        <taxon>Bacillota</taxon>
        <taxon>Bacilli</taxon>
        <taxon>Lactobacillales</taxon>
        <taxon>Enterococcaceae</taxon>
        <taxon>Enterococcus</taxon>
    </lineage>
</organism>
<reference evidence="1" key="1">
    <citation type="submission" date="2019-11" db="EMBL/GenBank/DDBJ databases">
        <title>Comparative Genomics of Multidrug-Resistant Enterococcus spp. isolated from Wastewater Treatment Plants.</title>
        <authorList>
            <person name="Sanderson H.A."/>
            <person name="Ortega-Polo R."/>
            <person name="Zaheer R."/>
            <person name="Goji N."/>
            <person name="Amoako K."/>
            <person name="Brown R.S."/>
            <person name="Majury A."/>
            <person name="Liss S.N."/>
            <person name="Mcallister T.A."/>
        </authorList>
    </citation>
    <scope>NUCLEOTIDE SEQUENCE</scope>
    <source>
        <strain evidence="1">B79</strain>
    </source>
</reference>
<protein>
    <submittedName>
        <fullName evidence="1">Adenylate kinase</fullName>
    </submittedName>
</protein>
<dbReference type="EMBL" id="WMHD01000076">
    <property type="protein sequence ID" value="MUN75794.1"/>
    <property type="molecule type" value="Genomic_DNA"/>
</dbReference>
<proteinExistence type="predicted"/>
<dbReference type="GO" id="GO:0016301">
    <property type="term" value="F:kinase activity"/>
    <property type="evidence" value="ECO:0007669"/>
    <property type="project" value="UniProtKB-KW"/>
</dbReference>
<accession>A0A6G2FMQ6</accession>
<dbReference type="AlphaFoldDB" id="A0A6G2FMQ6"/>
<name>A0A6G2FMQ6_ENTCA</name>
<gene>
    <name evidence="1" type="ORF">EZ027_16800</name>
</gene>
<sequence>MASFISRSLKLGGEYMNLILMGLPGAGKGTQAEKI</sequence>
<feature type="non-terminal residue" evidence="1">
    <location>
        <position position="35"/>
    </location>
</feature>
<evidence type="ECO:0000313" key="1">
    <source>
        <dbReference type="EMBL" id="MUN75794.1"/>
    </source>
</evidence>
<comment type="caution">
    <text evidence="1">The sequence shown here is derived from an EMBL/GenBank/DDBJ whole genome shotgun (WGS) entry which is preliminary data.</text>
</comment>
<keyword evidence="1" id="KW-0808">Transferase</keyword>
<keyword evidence="1" id="KW-0418">Kinase</keyword>